<accession>A0ABV5NRD5</accession>
<dbReference type="EMBL" id="JBHMCF010000029">
    <property type="protein sequence ID" value="MFB9472889.1"/>
    <property type="molecule type" value="Genomic_DNA"/>
</dbReference>
<dbReference type="Proteomes" id="UP001589568">
    <property type="component" value="Unassembled WGS sequence"/>
</dbReference>
<organism evidence="2 3">
    <name type="scientific">Nonomuraea salmonea</name>
    <dbReference type="NCBI Taxonomy" id="46181"/>
    <lineage>
        <taxon>Bacteria</taxon>
        <taxon>Bacillati</taxon>
        <taxon>Actinomycetota</taxon>
        <taxon>Actinomycetes</taxon>
        <taxon>Streptosporangiales</taxon>
        <taxon>Streptosporangiaceae</taxon>
        <taxon>Nonomuraea</taxon>
    </lineage>
</organism>
<name>A0ABV5NRD5_9ACTN</name>
<comment type="caution">
    <text evidence="2">The sequence shown here is derived from an EMBL/GenBank/DDBJ whole genome shotgun (WGS) entry which is preliminary data.</text>
</comment>
<evidence type="ECO:0000256" key="1">
    <source>
        <dbReference type="SAM" id="MobiDB-lite"/>
    </source>
</evidence>
<proteinExistence type="predicted"/>
<protein>
    <submittedName>
        <fullName evidence="2">Uncharacterized protein</fullName>
    </submittedName>
</protein>
<dbReference type="RefSeq" id="WP_345387236.1">
    <property type="nucleotide sequence ID" value="NZ_BAAAXS010000001.1"/>
</dbReference>
<feature type="region of interest" description="Disordered" evidence="1">
    <location>
        <begin position="29"/>
        <end position="53"/>
    </location>
</feature>
<gene>
    <name evidence="2" type="ORF">ACFFR3_25600</name>
</gene>
<keyword evidence="3" id="KW-1185">Reference proteome</keyword>
<evidence type="ECO:0000313" key="3">
    <source>
        <dbReference type="Proteomes" id="UP001589568"/>
    </source>
</evidence>
<reference evidence="2 3" key="1">
    <citation type="submission" date="2024-09" db="EMBL/GenBank/DDBJ databases">
        <authorList>
            <person name="Sun Q."/>
            <person name="Mori K."/>
        </authorList>
    </citation>
    <scope>NUCLEOTIDE SEQUENCE [LARGE SCALE GENOMIC DNA]</scope>
    <source>
        <strain evidence="2 3">JCM 3324</strain>
    </source>
</reference>
<evidence type="ECO:0000313" key="2">
    <source>
        <dbReference type="EMBL" id="MFB9472889.1"/>
    </source>
</evidence>
<sequence>MICDSCKDKRHGDCRGGSWCDCQHRVTSRPDQDATEDLGENAPEPSVNWQRQG</sequence>